<evidence type="ECO:0000256" key="3">
    <source>
        <dbReference type="ARBA" id="ARBA00022989"/>
    </source>
</evidence>
<dbReference type="RefSeq" id="WP_114828689.1">
    <property type="nucleotide sequence ID" value="NZ_QQTO01000001.1"/>
</dbReference>
<name>A0A370L962_9HYPH</name>
<dbReference type="GO" id="GO:0016020">
    <property type="term" value="C:membrane"/>
    <property type="evidence" value="ECO:0007669"/>
    <property type="project" value="UniProtKB-SubCell"/>
</dbReference>
<evidence type="ECO:0000256" key="5">
    <source>
        <dbReference type="SAM" id="Phobius"/>
    </source>
</evidence>
<dbReference type="EMBL" id="QQTP01000003">
    <property type="protein sequence ID" value="RDJ26807.1"/>
    <property type="molecule type" value="Genomic_DNA"/>
</dbReference>
<dbReference type="PANTHER" id="PTHR37422:SF21">
    <property type="entry name" value="EXOQ-LIKE PROTEIN"/>
    <property type="match status" value="1"/>
</dbReference>
<feature type="transmembrane region" description="Helical" evidence="5">
    <location>
        <begin position="189"/>
        <end position="205"/>
    </location>
</feature>
<feature type="transmembrane region" description="Helical" evidence="5">
    <location>
        <begin position="91"/>
        <end position="108"/>
    </location>
</feature>
<dbReference type="GO" id="GO:0016874">
    <property type="term" value="F:ligase activity"/>
    <property type="evidence" value="ECO:0007669"/>
    <property type="project" value="UniProtKB-KW"/>
</dbReference>
<comment type="caution">
    <text evidence="7">The sequence shown here is derived from an EMBL/GenBank/DDBJ whole genome shotgun (WGS) entry which is preliminary data.</text>
</comment>
<dbReference type="InterPro" id="IPR051533">
    <property type="entry name" value="WaaL-like"/>
</dbReference>
<dbReference type="PANTHER" id="PTHR37422">
    <property type="entry name" value="TEICHURONIC ACID BIOSYNTHESIS PROTEIN TUAE"/>
    <property type="match status" value="1"/>
</dbReference>
<feature type="transmembrane region" description="Helical" evidence="5">
    <location>
        <begin position="391"/>
        <end position="410"/>
    </location>
</feature>
<proteinExistence type="predicted"/>
<keyword evidence="8" id="KW-1185">Reference proteome</keyword>
<keyword evidence="4 5" id="KW-0472">Membrane</keyword>
<dbReference type="Proteomes" id="UP000255207">
    <property type="component" value="Unassembled WGS sequence"/>
</dbReference>
<comment type="subcellular location">
    <subcellularLocation>
        <location evidence="1">Membrane</location>
        <topology evidence="1">Multi-pass membrane protein</topology>
    </subcellularLocation>
</comment>
<feature type="transmembrane region" description="Helical" evidence="5">
    <location>
        <begin position="416"/>
        <end position="435"/>
    </location>
</feature>
<reference evidence="8" key="1">
    <citation type="submission" date="2018-07" db="EMBL/GenBank/DDBJ databases">
        <authorList>
            <person name="Safronova V.I."/>
            <person name="Chirak E.R."/>
            <person name="Sazanova A.L."/>
        </authorList>
    </citation>
    <scope>NUCLEOTIDE SEQUENCE [LARGE SCALE GENOMIC DNA]</scope>
    <source>
        <strain evidence="8">RCAM04685</strain>
    </source>
</reference>
<keyword evidence="3 5" id="KW-1133">Transmembrane helix</keyword>
<evidence type="ECO:0000259" key="6">
    <source>
        <dbReference type="Pfam" id="PF04932"/>
    </source>
</evidence>
<feature type="transmembrane region" description="Helical" evidence="5">
    <location>
        <begin position="21"/>
        <end position="42"/>
    </location>
</feature>
<feature type="domain" description="O-antigen ligase-related" evidence="6">
    <location>
        <begin position="218"/>
        <end position="364"/>
    </location>
</feature>
<evidence type="ECO:0000256" key="4">
    <source>
        <dbReference type="ARBA" id="ARBA00023136"/>
    </source>
</evidence>
<organism evidence="7 8">
    <name type="scientific">Bosea caraganae</name>
    <dbReference type="NCBI Taxonomy" id="2763117"/>
    <lineage>
        <taxon>Bacteria</taxon>
        <taxon>Pseudomonadati</taxon>
        <taxon>Pseudomonadota</taxon>
        <taxon>Alphaproteobacteria</taxon>
        <taxon>Hyphomicrobiales</taxon>
        <taxon>Boseaceae</taxon>
        <taxon>Bosea</taxon>
    </lineage>
</organism>
<sequence>MSATDLREAGAPPASSQADEATYYLSSAVFVCAFLLVWISTAPFRGSYEVDNEASSNIVNQISFSLMAVLSIGCAFVSVGRVAAKAYLRPVWLVFFVWMTLCVLNSPQPDVSMRAFRFTMVVIVIAGAIMLLPRGIRHFASLLGWAALIVILVCYAGLVIFPDIAVHSAGDALEPEHAGAWRGLFDHKNIAGAMMVIFLFIGIFVTQVRSRPLGGTIIALSALFLYSTESKTSMALAPLLVGIGFACARIDNIFVRALLALGPLAVMLTATVGSVLFEPVNAVVQAVSPGQTFTGRTEIWSFALDRLWERHIFGYGFEGFWGSDFVKYAEIKENETGIALGMVHGHNGYVDLVVALGTPGFALAMMVLIILPLSDHHRVIKTEANKAMAELFFRIWMFAIYSACLESFFFRRADPVWFALLVSVLGLRLVSKYRVAP</sequence>
<dbReference type="InterPro" id="IPR007016">
    <property type="entry name" value="O-antigen_ligase-rel_domated"/>
</dbReference>
<evidence type="ECO:0000256" key="2">
    <source>
        <dbReference type="ARBA" id="ARBA00022692"/>
    </source>
</evidence>
<dbReference type="OrthoDB" id="4391260at2"/>
<gene>
    <name evidence="7" type="ORF">DWE98_08120</name>
</gene>
<feature type="transmembrane region" description="Helical" evidence="5">
    <location>
        <begin position="114"/>
        <end position="132"/>
    </location>
</feature>
<keyword evidence="2 5" id="KW-0812">Transmembrane</keyword>
<feature type="transmembrane region" description="Helical" evidence="5">
    <location>
        <begin position="352"/>
        <end position="371"/>
    </location>
</feature>
<protein>
    <submittedName>
        <fullName evidence="7">O-antigen ligase family protein</fullName>
    </submittedName>
</protein>
<accession>A0A370L962</accession>
<feature type="transmembrane region" description="Helical" evidence="5">
    <location>
        <begin position="62"/>
        <end position="84"/>
    </location>
</feature>
<keyword evidence="7" id="KW-0436">Ligase</keyword>
<dbReference type="AlphaFoldDB" id="A0A370L962"/>
<feature type="transmembrane region" description="Helical" evidence="5">
    <location>
        <begin position="257"/>
        <end position="277"/>
    </location>
</feature>
<evidence type="ECO:0000313" key="7">
    <source>
        <dbReference type="EMBL" id="RDJ26807.1"/>
    </source>
</evidence>
<evidence type="ECO:0000256" key="1">
    <source>
        <dbReference type="ARBA" id="ARBA00004141"/>
    </source>
</evidence>
<dbReference type="Pfam" id="PF04932">
    <property type="entry name" value="Wzy_C"/>
    <property type="match status" value="1"/>
</dbReference>
<evidence type="ECO:0000313" key="8">
    <source>
        <dbReference type="Proteomes" id="UP000255207"/>
    </source>
</evidence>
<feature type="transmembrane region" description="Helical" evidence="5">
    <location>
        <begin position="139"/>
        <end position="161"/>
    </location>
</feature>